<evidence type="ECO:0000313" key="1">
    <source>
        <dbReference type="EMBL" id="SHK77812.1"/>
    </source>
</evidence>
<sequence length="68" mass="7587">MHKTYVLRCIQQSIVRQSDVRFDEGEAMKVVSLLYCLWLAIGKDTGIINGDNVGGEISASESSRCTHR</sequence>
<organism evidence="1 2">
    <name type="scientific">Desulforamulus aeronauticus DSM 10349</name>
    <dbReference type="NCBI Taxonomy" id="1121421"/>
    <lineage>
        <taxon>Bacteria</taxon>
        <taxon>Bacillati</taxon>
        <taxon>Bacillota</taxon>
        <taxon>Clostridia</taxon>
        <taxon>Eubacteriales</taxon>
        <taxon>Peptococcaceae</taxon>
        <taxon>Desulforamulus</taxon>
    </lineage>
</organism>
<name>A0A1M6V8K7_9FIRM</name>
<dbReference type="EMBL" id="FRAR01000023">
    <property type="protein sequence ID" value="SHK77812.1"/>
    <property type="molecule type" value="Genomic_DNA"/>
</dbReference>
<gene>
    <name evidence="1" type="ORF">SAMN02745123_03110</name>
</gene>
<dbReference type="STRING" id="1121421.SAMN02745123_03110"/>
<reference evidence="2" key="1">
    <citation type="submission" date="2016-11" db="EMBL/GenBank/DDBJ databases">
        <authorList>
            <person name="Varghese N."/>
            <person name="Submissions S."/>
        </authorList>
    </citation>
    <scope>NUCLEOTIDE SEQUENCE [LARGE SCALE GENOMIC DNA]</scope>
    <source>
        <strain evidence="2">DSM 10349</strain>
    </source>
</reference>
<proteinExistence type="predicted"/>
<keyword evidence="2" id="KW-1185">Reference proteome</keyword>
<protein>
    <submittedName>
        <fullName evidence="1">Uncharacterized protein</fullName>
    </submittedName>
</protein>
<accession>A0A1M6V8K7</accession>
<dbReference type="Proteomes" id="UP000183997">
    <property type="component" value="Unassembled WGS sequence"/>
</dbReference>
<dbReference type="AlphaFoldDB" id="A0A1M6V8K7"/>
<evidence type="ECO:0000313" key="2">
    <source>
        <dbReference type="Proteomes" id="UP000183997"/>
    </source>
</evidence>